<evidence type="ECO:0000256" key="2">
    <source>
        <dbReference type="ARBA" id="ARBA00023015"/>
    </source>
</evidence>
<name>A0A263D4R0_9PSEU</name>
<evidence type="ECO:0000259" key="6">
    <source>
        <dbReference type="Pfam" id="PF12680"/>
    </source>
</evidence>
<keyword evidence="8" id="KW-1185">Reference proteome</keyword>
<evidence type="ECO:0000313" key="8">
    <source>
        <dbReference type="Proteomes" id="UP000242444"/>
    </source>
</evidence>
<dbReference type="EMBL" id="NKYE01000005">
    <property type="protein sequence ID" value="OZM73351.1"/>
    <property type="molecule type" value="Genomic_DNA"/>
</dbReference>
<dbReference type="Pfam" id="PF08281">
    <property type="entry name" value="Sigma70_r4_2"/>
    <property type="match status" value="1"/>
</dbReference>
<sequence length="292" mass="31670">MTARDVDRFEADGRRLFGLAYRLLGRAAEAEEVLRDAYPRWTGRADAAEPEVGPTTLVTSLCLDRLTSARDGRERYPGPWLPEPVFTADDALGPLETAERRHSVSFGLLVLLERCAPAERAAFVLREAFGHSHREIAGILNVGEDDSRQLHRRALAHVGESRTRSAVPPEEARQLVERFLAATVTGDVAGLEALLAAEAVAWSDDGGRASTVRHPVRGRAEVARMLAGLGRHPRAAHSQVAVSPVNGQAAVVVHQGGELTAVLVPEFARRGLVAVRTVSDPEKLRFAARQLV</sequence>
<proteinExistence type="inferred from homology"/>
<dbReference type="SUPFAM" id="SSF54427">
    <property type="entry name" value="NTF2-like"/>
    <property type="match status" value="1"/>
</dbReference>
<dbReference type="InterPro" id="IPR036388">
    <property type="entry name" value="WH-like_DNA-bd_sf"/>
</dbReference>
<dbReference type="Gene3D" id="1.10.10.10">
    <property type="entry name" value="Winged helix-like DNA-binding domain superfamily/Winged helix DNA-binding domain"/>
    <property type="match status" value="1"/>
</dbReference>
<feature type="domain" description="SnoaL-like" evidence="6">
    <location>
        <begin position="176"/>
        <end position="254"/>
    </location>
</feature>
<feature type="domain" description="RNA polymerase sigma factor 70 region 4 type 2" evidence="5">
    <location>
        <begin position="111"/>
        <end position="157"/>
    </location>
</feature>
<evidence type="ECO:0000256" key="3">
    <source>
        <dbReference type="ARBA" id="ARBA00023082"/>
    </source>
</evidence>
<evidence type="ECO:0000256" key="1">
    <source>
        <dbReference type="ARBA" id="ARBA00010641"/>
    </source>
</evidence>
<keyword evidence="4" id="KW-0804">Transcription</keyword>
<protein>
    <submittedName>
        <fullName evidence="7">RNA polymerase subunit sigma-24</fullName>
    </submittedName>
</protein>
<dbReference type="PANTHER" id="PTHR30173">
    <property type="entry name" value="SIGMA 19 FACTOR"/>
    <property type="match status" value="1"/>
</dbReference>
<dbReference type="RefSeq" id="WP_094862607.1">
    <property type="nucleotide sequence ID" value="NZ_NKYE01000005.1"/>
</dbReference>
<dbReference type="GO" id="GO:0006352">
    <property type="term" value="P:DNA-templated transcription initiation"/>
    <property type="evidence" value="ECO:0007669"/>
    <property type="project" value="InterPro"/>
</dbReference>
<dbReference type="InParanoid" id="A0A263D4R0"/>
<gene>
    <name evidence="7" type="ORF">CFN78_10935</name>
</gene>
<keyword evidence="3" id="KW-0731">Sigma factor</keyword>
<dbReference type="InterPro" id="IPR052704">
    <property type="entry name" value="ECF_Sigma-70_Domain"/>
</dbReference>
<dbReference type="InterPro" id="IPR032710">
    <property type="entry name" value="NTF2-like_dom_sf"/>
</dbReference>
<evidence type="ECO:0000256" key="4">
    <source>
        <dbReference type="ARBA" id="ARBA00023163"/>
    </source>
</evidence>
<dbReference type="PANTHER" id="PTHR30173:SF36">
    <property type="entry name" value="ECF RNA POLYMERASE SIGMA FACTOR SIGJ"/>
    <property type="match status" value="1"/>
</dbReference>
<comment type="caution">
    <text evidence="7">The sequence shown here is derived from an EMBL/GenBank/DDBJ whole genome shotgun (WGS) entry which is preliminary data.</text>
</comment>
<dbReference type="GO" id="GO:0016987">
    <property type="term" value="F:sigma factor activity"/>
    <property type="evidence" value="ECO:0007669"/>
    <property type="project" value="UniProtKB-KW"/>
</dbReference>
<organism evidence="7 8">
    <name type="scientific">Amycolatopsis antarctica</name>
    <dbReference type="NCBI Taxonomy" id="1854586"/>
    <lineage>
        <taxon>Bacteria</taxon>
        <taxon>Bacillati</taxon>
        <taxon>Actinomycetota</taxon>
        <taxon>Actinomycetes</taxon>
        <taxon>Pseudonocardiales</taxon>
        <taxon>Pseudonocardiaceae</taxon>
        <taxon>Amycolatopsis</taxon>
    </lineage>
</organism>
<evidence type="ECO:0000259" key="5">
    <source>
        <dbReference type="Pfam" id="PF08281"/>
    </source>
</evidence>
<comment type="similarity">
    <text evidence="1">Belongs to the sigma-70 factor family. ECF subfamily.</text>
</comment>
<dbReference type="SUPFAM" id="SSF88659">
    <property type="entry name" value="Sigma3 and sigma4 domains of RNA polymerase sigma factors"/>
    <property type="match status" value="1"/>
</dbReference>
<dbReference type="OrthoDB" id="3211555at2"/>
<keyword evidence="2" id="KW-0805">Transcription regulation</keyword>
<dbReference type="GO" id="GO:0003677">
    <property type="term" value="F:DNA binding"/>
    <property type="evidence" value="ECO:0007669"/>
    <property type="project" value="InterPro"/>
</dbReference>
<accession>A0A263D4R0</accession>
<dbReference type="Pfam" id="PF12680">
    <property type="entry name" value="SnoaL_2"/>
    <property type="match status" value="1"/>
</dbReference>
<evidence type="ECO:0000313" key="7">
    <source>
        <dbReference type="EMBL" id="OZM73351.1"/>
    </source>
</evidence>
<dbReference type="Proteomes" id="UP000242444">
    <property type="component" value="Unassembled WGS sequence"/>
</dbReference>
<dbReference type="InterPro" id="IPR037401">
    <property type="entry name" value="SnoaL-like"/>
</dbReference>
<dbReference type="Gene3D" id="3.10.450.50">
    <property type="match status" value="1"/>
</dbReference>
<dbReference type="InterPro" id="IPR013324">
    <property type="entry name" value="RNA_pol_sigma_r3/r4-like"/>
</dbReference>
<dbReference type="InterPro" id="IPR013249">
    <property type="entry name" value="RNA_pol_sigma70_r4_t2"/>
</dbReference>
<dbReference type="AlphaFoldDB" id="A0A263D4R0"/>
<reference evidence="7 8" key="1">
    <citation type="submission" date="2017-07" db="EMBL/GenBank/DDBJ databases">
        <title>Amycolatopsis antarcticus sp. nov., isolated from the surface of an Antarcticus brown macroalga.</title>
        <authorList>
            <person name="Wang J."/>
            <person name="Leiva S."/>
            <person name="Huang J."/>
            <person name="Huang Y."/>
        </authorList>
    </citation>
    <scope>NUCLEOTIDE SEQUENCE [LARGE SCALE GENOMIC DNA]</scope>
    <source>
        <strain evidence="7 8">AU-G6</strain>
    </source>
</reference>